<name>A0A4Y2GD75_ARAVE</name>
<evidence type="ECO:0000256" key="1">
    <source>
        <dbReference type="SAM" id="Coils"/>
    </source>
</evidence>
<accession>A0A4Y2GD75</accession>
<dbReference type="EMBL" id="BGPR01001307">
    <property type="protein sequence ID" value="GBM50675.1"/>
    <property type="molecule type" value="Genomic_DNA"/>
</dbReference>
<keyword evidence="4" id="KW-1185">Reference proteome</keyword>
<feature type="coiled-coil region" evidence="1">
    <location>
        <begin position="11"/>
        <end position="45"/>
    </location>
</feature>
<evidence type="ECO:0000313" key="3">
    <source>
        <dbReference type="EMBL" id="GBM50675.1"/>
    </source>
</evidence>
<dbReference type="AlphaFoldDB" id="A0A4Y2GD75"/>
<evidence type="ECO:0000259" key="2">
    <source>
        <dbReference type="Pfam" id="PF17780"/>
    </source>
</evidence>
<feature type="domain" description="OCRE" evidence="2">
    <location>
        <begin position="139"/>
        <end position="163"/>
    </location>
</feature>
<organism evidence="3 4">
    <name type="scientific">Araneus ventricosus</name>
    <name type="common">Orbweaver spider</name>
    <name type="synonym">Epeira ventricosa</name>
    <dbReference type="NCBI Taxonomy" id="182803"/>
    <lineage>
        <taxon>Eukaryota</taxon>
        <taxon>Metazoa</taxon>
        <taxon>Ecdysozoa</taxon>
        <taxon>Arthropoda</taxon>
        <taxon>Chelicerata</taxon>
        <taxon>Arachnida</taxon>
        <taxon>Araneae</taxon>
        <taxon>Araneomorphae</taxon>
        <taxon>Entelegynae</taxon>
        <taxon>Araneoidea</taxon>
        <taxon>Araneidae</taxon>
        <taxon>Araneus</taxon>
    </lineage>
</organism>
<dbReference type="Pfam" id="PF17780">
    <property type="entry name" value="OCRE"/>
    <property type="match status" value="1"/>
</dbReference>
<gene>
    <name evidence="3" type="ORF">AVEN_45950_1</name>
</gene>
<evidence type="ECO:0000313" key="4">
    <source>
        <dbReference type="Proteomes" id="UP000499080"/>
    </source>
</evidence>
<dbReference type="Proteomes" id="UP000499080">
    <property type="component" value="Unassembled WGS sequence"/>
</dbReference>
<keyword evidence="1" id="KW-0175">Coiled coil</keyword>
<sequence length="166" mass="18899">MSDCVINCDGCKSLKNVLNQKEEEIKKMKLQIQNLTEVLENYRIQPKRCRFCCNSKQYTNGNSSCIKTESINTDPGSVDHNQKCDTQNSDDKLNCSNPFFTEISNLDNSPTDSSAACKSNDDGNNPSISKELYENLNHNDDYIYDEQSKMYYSVSTGFYYDTVSII</sequence>
<reference evidence="3 4" key="1">
    <citation type="journal article" date="2019" name="Sci. Rep.">
        <title>Orb-weaving spider Araneus ventricosus genome elucidates the spidroin gene catalogue.</title>
        <authorList>
            <person name="Kono N."/>
            <person name="Nakamura H."/>
            <person name="Ohtoshi R."/>
            <person name="Moran D.A.P."/>
            <person name="Shinohara A."/>
            <person name="Yoshida Y."/>
            <person name="Fujiwara M."/>
            <person name="Mori M."/>
            <person name="Tomita M."/>
            <person name="Arakawa K."/>
        </authorList>
    </citation>
    <scope>NUCLEOTIDE SEQUENCE [LARGE SCALE GENOMIC DNA]</scope>
</reference>
<dbReference type="InterPro" id="IPR041591">
    <property type="entry name" value="OCRE"/>
</dbReference>
<protein>
    <recommendedName>
        <fullName evidence="2">OCRE domain-containing protein</fullName>
    </recommendedName>
</protein>
<dbReference type="OrthoDB" id="6538198at2759"/>
<comment type="caution">
    <text evidence="3">The sequence shown here is derived from an EMBL/GenBank/DDBJ whole genome shotgun (WGS) entry which is preliminary data.</text>
</comment>
<proteinExistence type="predicted"/>